<feature type="transmembrane region" description="Helical" evidence="12">
    <location>
        <begin position="63"/>
        <end position="89"/>
    </location>
</feature>
<dbReference type="NCBIfam" id="TIGR01131">
    <property type="entry name" value="ATP_synt_6_or_A"/>
    <property type="match status" value="1"/>
</dbReference>
<feature type="transmembrane region" description="Helical" evidence="12">
    <location>
        <begin position="184"/>
        <end position="214"/>
    </location>
</feature>
<keyword evidence="6" id="KW-0375">Hydrogen ion transport</keyword>
<evidence type="ECO:0000256" key="1">
    <source>
        <dbReference type="ARBA" id="ARBA00004141"/>
    </source>
</evidence>
<dbReference type="PRINTS" id="PR00123">
    <property type="entry name" value="ATPASEA"/>
</dbReference>
<evidence type="ECO:0000256" key="11">
    <source>
        <dbReference type="RuleBase" id="RU004450"/>
    </source>
</evidence>
<dbReference type="SUPFAM" id="SSF81336">
    <property type="entry name" value="F1F0 ATP synthase subunit A"/>
    <property type="match status" value="1"/>
</dbReference>
<organism evidence="13">
    <name type="scientific">Bisetocreagris titanium</name>
    <dbReference type="NCBI Taxonomy" id="2836860"/>
    <lineage>
        <taxon>Eukaryota</taxon>
        <taxon>Metazoa</taxon>
        <taxon>Ecdysozoa</taxon>
        <taxon>Arthropoda</taxon>
        <taxon>Chelicerata</taxon>
        <taxon>Arachnida</taxon>
        <taxon>Pseudoscorpiones</taxon>
        <taxon>Neobisioidea</taxon>
        <taxon>Neobisiidae</taxon>
        <taxon>Bisetocreagris</taxon>
    </lineage>
</organism>
<feature type="transmembrane region" description="Helical" evidence="12">
    <location>
        <begin position="16"/>
        <end position="34"/>
    </location>
</feature>
<dbReference type="InterPro" id="IPR000568">
    <property type="entry name" value="ATP_synth_F0_asu"/>
</dbReference>
<evidence type="ECO:0000256" key="2">
    <source>
        <dbReference type="ARBA" id="ARBA00006810"/>
    </source>
</evidence>
<evidence type="ECO:0000256" key="9">
    <source>
        <dbReference type="ARBA" id="ARBA00023136"/>
    </source>
</evidence>
<evidence type="ECO:0000256" key="3">
    <source>
        <dbReference type="ARBA" id="ARBA00022448"/>
    </source>
</evidence>
<dbReference type="InterPro" id="IPR045083">
    <property type="entry name" value="ATP_synth_F0_asu_bact/mt"/>
</dbReference>
<evidence type="ECO:0000256" key="12">
    <source>
        <dbReference type="SAM" id="Phobius"/>
    </source>
</evidence>
<dbReference type="GO" id="GO:0046933">
    <property type="term" value="F:proton-transporting ATP synthase activity, rotational mechanism"/>
    <property type="evidence" value="ECO:0007669"/>
    <property type="project" value="TreeGrafter"/>
</dbReference>
<evidence type="ECO:0000256" key="10">
    <source>
        <dbReference type="ARBA" id="ARBA00023310"/>
    </source>
</evidence>
<keyword evidence="9 12" id="KW-0472">Membrane</keyword>
<keyword evidence="3" id="KW-0813">Transport</keyword>
<evidence type="ECO:0000256" key="6">
    <source>
        <dbReference type="ARBA" id="ARBA00022781"/>
    </source>
</evidence>
<dbReference type="GO" id="GO:0045259">
    <property type="term" value="C:proton-transporting ATP synthase complex"/>
    <property type="evidence" value="ECO:0007669"/>
    <property type="project" value="UniProtKB-KW"/>
</dbReference>
<sequence length="217" mass="24846">MLNLFSIFDPSSSFMQLNWLSMLIGILVVCYYWLPPNKLKITHMKFMNLFINEMKSLIKIETFSFMLVLFSMVNLIFWINLFGLLPYIFTPTAHIMITFSLSITIWLTLMIFGWVNNTNNMFLHLVPMGTPTALQPFMVIIESISNMIRPLTLGVRLAANLTAGHLLIILLTNQMVLNLNLMSIFGGFLLLTLELAVACIQAYVFAVLTCLYLMEIK</sequence>
<protein>
    <recommendedName>
        <fullName evidence="11">ATP synthase subunit a</fullName>
    </recommendedName>
</protein>
<keyword evidence="13" id="KW-0496">Mitochondrion</keyword>
<name>A0A8F7PVP8_9ARAC</name>
<dbReference type="Pfam" id="PF00119">
    <property type="entry name" value="ATP-synt_A"/>
    <property type="match status" value="1"/>
</dbReference>
<evidence type="ECO:0000256" key="7">
    <source>
        <dbReference type="ARBA" id="ARBA00022989"/>
    </source>
</evidence>
<dbReference type="InterPro" id="IPR035908">
    <property type="entry name" value="F0_ATP_A_sf"/>
</dbReference>
<feature type="transmembrane region" description="Helical" evidence="12">
    <location>
        <begin position="95"/>
        <end position="115"/>
    </location>
</feature>
<comment type="similarity">
    <text evidence="2">Belongs to the ATPase A chain family.</text>
</comment>
<evidence type="ECO:0000256" key="4">
    <source>
        <dbReference type="ARBA" id="ARBA00022547"/>
    </source>
</evidence>
<evidence type="ECO:0000313" key="13">
    <source>
        <dbReference type="EMBL" id="QXV86733.1"/>
    </source>
</evidence>
<dbReference type="Gene3D" id="1.20.120.220">
    <property type="entry name" value="ATP synthase, F0 complex, subunit A"/>
    <property type="match status" value="1"/>
</dbReference>
<accession>A0A8F7PVP8</accession>
<evidence type="ECO:0000256" key="5">
    <source>
        <dbReference type="ARBA" id="ARBA00022692"/>
    </source>
</evidence>
<feature type="transmembrane region" description="Helical" evidence="12">
    <location>
        <begin position="153"/>
        <end position="172"/>
    </location>
</feature>
<keyword evidence="8" id="KW-0406">Ion transport</keyword>
<keyword evidence="10" id="KW-0066">ATP synthesis</keyword>
<geneLocation type="mitochondrion" evidence="13"/>
<dbReference type="PROSITE" id="PS00449">
    <property type="entry name" value="ATPASE_A"/>
    <property type="match status" value="1"/>
</dbReference>
<keyword evidence="4" id="KW-0138">CF(0)</keyword>
<dbReference type="EMBL" id="MZ029090">
    <property type="protein sequence ID" value="QXV86733.1"/>
    <property type="molecule type" value="Genomic_DNA"/>
</dbReference>
<dbReference type="AlphaFoldDB" id="A0A8F7PVP8"/>
<dbReference type="GO" id="GO:0005743">
    <property type="term" value="C:mitochondrial inner membrane"/>
    <property type="evidence" value="ECO:0007669"/>
    <property type="project" value="UniProtKB-SubCell"/>
</dbReference>
<evidence type="ECO:0000256" key="8">
    <source>
        <dbReference type="ARBA" id="ARBA00023065"/>
    </source>
</evidence>
<keyword evidence="7 12" id="KW-1133">Transmembrane helix</keyword>
<comment type="subcellular location">
    <subcellularLocation>
        <location evidence="1">Membrane</location>
        <topology evidence="1">Multi-pass membrane protein</topology>
    </subcellularLocation>
    <subcellularLocation>
        <location evidence="11">Mitochondrion inner membrane</location>
        <topology evidence="11">Multi-pass membrane protein</topology>
    </subcellularLocation>
</comment>
<gene>
    <name evidence="13" type="primary">ATP6</name>
</gene>
<proteinExistence type="inferred from homology"/>
<dbReference type="CDD" id="cd00310">
    <property type="entry name" value="ATP-synt_Fo_a_6"/>
    <property type="match status" value="1"/>
</dbReference>
<dbReference type="PANTHER" id="PTHR11410">
    <property type="entry name" value="ATP SYNTHASE SUBUNIT A"/>
    <property type="match status" value="1"/>
</dbReference>
<reference evidence="13" key="1">
    <citation type="submission" date="2021-04" db="EMBL/GenBank/DDBJ databases">
        <title>The complete mitochondrial genome of Bisetocreagris titanium (Arachnida: Pseudoscorpiones: Neobisiidae).</title>
        <authorList>
            <person name="Zhao H."/>
            <person name="Chen H."/>
            <person name="Li Y."/>
        </authorList>
    </citation>
    <scope>NUCLEOTIDE SEQUENCE</scope>
</reference>
<dbReference type="PANTHER" id="PTHR11410:SF0">
    <property type="entry name" value="ATP SYNTHASE SUBUNIT A"/>
    <property type="match status" value="1"/>
</dbReference>
<dbReference type="InterPro" id="IPR023011">
    <property type="entry name" value="ATP_synth_F0_asu_AS"/>
</dbReference>
<keyword evidence="5 12" id="KW-0812">Transmembrane</keyword>